<feature type="region of interest" description="Disordered" evidence="5">
    <location>
        <begin position="203"/>
        <end position="232"/>
    </location>
</feature>
<protein>
    <recommendedName>
        <fullName evidence="6">HIT domain-containing protein</fullName>
    </recommendedName>
</protein>
<dbReference type="AlphaFoldDB" id="F8DXJ3"/>
<reference evidence="7 8" key="1">
    <citation type="journal article" date="2012" name="BMC Genomics">
        <title>Complete genome sequence, lifestyle, and multi-drug resistance of the human pathogen Corynebacterium resistens DSM 45100 isolated from blood samples of a leukemia patient.</title>
        <authorList>
            <person name="Schroder J."/>
            <person name="Maus I."/>
            <person name="Meyer K."/>
            <person name="Wordemann S."/>
            <person name="Blom J."/>
            <person name="Jaenicke S."/>
            <person name="Schneider J."/>
            <person name="Trost E."/>
            <person name="Tauch A."/>
        </authorList>
    </citation>
    <scope>NUCLEOTIDE SEQUENCE [LARGE SCALE GENOMIC DNA]</scope>
    <source>
        <strain evidence="8">DSM 45100 / JCM 12819 / CCUG 50093 / GTC 2026 / SICGH 158</strain>
    </source>
</reference>
<feature type="short sequence motif" description="Histidine triad motif" evidence="4">
    <location>
        <begin position="155"/>
        <end position="159"/>
    </location>
</feature>
<feature type="domain" description="HIT" evidence="6">
    <location>
        <begin position="62"/>
        <end position="170"/>
    </location>
</feature>
<evidence type="ECO:0000313" key="8">
    <source>
        <dbReference type="Proteomes" id="UP000000492"/>
    </source>
</evidence>
<dbReference type="SUPFAM" id="SSF54197">
    <property type="entry name" value="HIT-like"/>
    <property type="match status" value="1"/>
</dbReference>
<dbReference type="InterPro" id="IPR052908">
    <property type="entry name" value="AP-4-A_phosphorylase"/>
</dbReference>
<feature type="binding site" evidence="3">
    <location>
        <position position="159"/>
    </location>
    <ligand>
        <name>substrate</name>
    </ligand>
</feature>
<dbReference type="Proteomes" id="UP000000492">
    <property type="component" value="Chromosome"/>
</dbReference>
<dbReference type="PANTHER" id="PTHR42997:SF1">
    <property type="entry name" value="AP-4-A PHOSPHORYLASE"/>
    <property type="match status" value="1"/>
</dbReference>
<evidence type="ECO:0000313" key="7">
    <source>
        <dbReference type="EMBL" id="AEI09502.1"/>
    </source>
</evidence>
<dbReference type="STRING" id="662755.CRES_1147"/>
<feature type="binding site" evidence="3">
    <location>
        <position position="87"/>
    </location>
    <ligand>
        <name>substrate</name>
    </ligand>
</feature>
<dbReference type="GO" id="GO:0000166">
    <property type="term" value="F:nucleotide binding"/>
    <property type="evidence" value="ECO:0007669"/>
    <property type="project" value="UniProtKB-KW"/>
</dbReference>
<dbReference type="Pfam" id="PF01230">
    <property type="entry name" value="HIT"/>
    <property type="match status" value="1"/>
</dbReference>
<dbReference type="Gene3D" id="3.30.428.10">
    <property type="entry name" value="HIT-like"/>
    <property type="match status" value="1"/>
</dbReference>
<dbReference type="InterPro" id="IPR039383">
    <property type="entry name" value="FHIT"/>
</dbReference>
<dbReference type="GO" id="GO:0003824">
    <property type="term" value="F:catalytic activity"/>
    <property type="evidence" value="ECO:0007669"/>
    <property type="project" value="InterPro"/>
</dbReference>
<name>F8DXJ3_CORRG</name>
<keyword evidence="1" id="KW-0547">Nucleotide-binding</keyword>
<gene>
    <name evidence="7" type="ordered locus">CRES_1147</name>
</gene>
<sequence length="232" mass="25543">MAVYSVQQVAHQHVRSRGDMNDNPYVDSGVGDSPNNPQGLMRLWAPYRSAYLTKSPRSADPFLELPKQSDEEALIVARGNTVYCVLNLFPYNPGHMMVVPYRAVADYTELSEEETAELAKFTKLALKALRRSSNPDAVNVGLNLGKASGGSVPSHLHQHIVPRWTGDANFMTVMTGTKVLPQTLRETRELLAQAWAEVVAVEERKKSNAPTRQETHATIGARDSEGAENTNA</sequence>
<keyword evidence="8" id="KW-1185">Reference proteome</keyword>
<dbReference type="InterPro" id="IPR011146">
    <property type="entry name" value="HIT-like"/>
</dbReference>
<feature type="binding site" evidence="3">
    <location>
        <begin position="149"/>
        <end position="152"/>
    </location>
    <ligand>
        <name>substrate</name>
    </ligand>
</feature>
<dbReference type="eggNOG" id="COG0537">
    <property type="taxonomic scope" value="Bacteria"/>
</dbReference>
<dbReference type="EMBL" id="CP002857">
    <property type="protein sequence ID" value="AEI09502.1"/>
    <property type="molecule type" value="Genomic_DNA"/>
</dbReference>
<organism evidence="7 8">
    <name type="scientific">Corynebacterium resistens (strain DSM 45100 / JCM 12819 / GTC 2026 / SICGH 158)</name>
    <dbReference type="NCBI Taxonomy" id="662755"/>
    <lineage>
        <taxon>Bacteria</taxon>
        <taxon>Bacillati</taxon>
        <taxon>Actinomycetota</taxon>
        <taxon>Actinomycetes</taxon>
        <taxon>Mycobacteriales</taxon>
        <taxon>Corynebacteriaceae</taxon>
        <taxon>Corynebacterium</taxon>
    </lineage>
</organism>
<dbReference type="PANTHER" id="PTHR42997">
    <property type="entry name" value="HIT FAMILY HYDROLASE"/>
    <property type="match status" value="1"/>
</dbReference>
<dbReference type="KEGG" id="crd:CRES_1147"/>
<evidence type="ECO:0000256" key="1">
    <source>
        <dbReference type="ARBA" id="ARBA00022741"/>
    </source>
</evidence>
<evidence type="ECO:0000256" key="5">
    <source>
        <dbReference type="SAM" id="MobiDB-lite"/>
    </source>
</evidence>
<evidence type="ECO:0000256" key="2">
    <source>
        <dbReference type="PIRSR" id="PIRSR639383-1"/>
    </source>
</evidence>
<dbReference type="HOGENOM" id="CLU_056776_1_0_11"/>
<evidence type="ECO:0000256" key="3">
    <source>
        <dbReference type="PIRSR" id="PIRSR639383-2"/>
    </source>
</evidence>
<proteinExistence type="predicted"/>
<dbReference type="CDD" id="cd01275">
    <property type="entry name" value="FHIT"/>
    <property type="match status" value="1"/>
</dbReference>
<evidence type="ECO:0000256" key="4">
    <source>
        <dbReference type="PROSITE-ProRule" id="PRU00464"/>
    </source>
</evidence>
<feature type="active site" description="Tele-AMP-histidine intermediate" evidence="2">
    <location>
        <position position="157"/>
    </location>
</feature>
<dbReference type="PROSITE" id="PS51084">
    <property type="entry name" value="HIT_2"/>
    <property type="match status" value="1"/>
</dbReference>
<accession>F8DXJ3</accession>
<dbReference type="InterPro" id="IPR036265">
    <property type="entry name" value="HIT-like_sf"/>
</dbReference>
<evidence type="ECO:0000259" key="6">
    <source>
        <dbReference type="PROSITE" id="PS51084"/>
    </source>
</evidence>